<gene>
    <name evidence="2" type="ORF">RFN29_25375</name>
</gene>
<name>A0ABU4Z6S9_9HYPH</name>
<keyword evidence="2" id="KW-0378">Hydrolase</keyword>
<reference evidence="2 3" key="1">
    <citation type="submission" date="2023-08" db="EMBL/GenBank/DDBJ databases">
        <title>Implementing the SeqCode for naming new Mesorhizobium species isolated from Vachellia karroo root nodules.</title>
        <authorList>
            <person name="Van Lill M."/>
        </authorList>
    </citation>
    <scope>NUCLEOTIDE SEQUENCE [LARGE SCALE GENOMIC DNA]</scope>
    <source>
        <strain evidence="2 3">VK22B</strain>
    </source>
</reference>
<dbReference type="NCBIfam" id="NF005127">
    <property type="entry name" value="PRK06565.1"/>
    <property type="match status" value="1"/>
</dbReference>
<dbReference type="InterPro" id="IPR023631">
    <property type="entry name" value="Amidase_dom"/>
</dbReference>
<dbReference type="InterPro" id="IPR036928">
    <property type="entry name" value="AS_sf"/>
</dbReference>
<evidence type="ECO:0000313" key="2">
    <source>
        <dbReference type="EMBL" id="MDX8494895.1"/>
    </source>
</evidence>
<evidence type="ECO:0000313" key="3">
    <source>
        <dbReference type="Proteomes" id="UP001271249"/>
    </source>
</evidence>
<sequence>MNIVEASIADLRRALEEGTVTSVELVGAYLRRIAHYDRHGIALNAVPILNPKMFEEAAASDRRRREGKTFGPLDGIPYTAKDSYNAKGLTVAAGSPAFEHLVATEDAFTIERLRAAGAVLIGLTNMPPMANGGMQRGVYGRAESPYNRDYLTAAFASGSSNGSGTATGASFAAFGLGEETWSSGRSPASNNALVAYTPSRGVISVRGNWPLVPTMDGVVPHTRTIPDMLELLDVIVADDAETRGDFWRVQPWVPIPKASELRPASYTGLALEGALKGRRLGVPKMYIGKDEGADRPIETRASVLELWRQAARDLEALGAEVVEVDFPVVSNYERDRPGTLSMVDRGLVPNEFASREIWDLCIWSWDDFLRANADPGLPDLASVDGPKIFPQPPGTLPDRYGDDGFDLADYVERAKKGVASLEDIPTIEEGLKGLEETRRVDFEDWLQVNGLDAVVLPAAADVGPSDADVNEQSAELAWRNGTWVANGNLVWRHLGIPTVTVPMGTLADIGMPVGLTFAGKAYDDTALLRLAGDYERATQRRTVPPRAPALADDVFVEGGGTDRPSDVPLTLALTAETTHAGETDEIEITMEIDAGEAESDAAIIKVHVNGEPVLMRVSGNRYTGRVVVPASTHQGFHSVWRGAYGSIVTAIVRLPDGRAAGVYVVTGGIG</sequence>
<dbReference type="Gene3D" id="3.90.1300.10">
    <property type="entry name" value="Amidase signature (AS) domain"/>
    <property type="match status" value="1"/>
</dbReference>
<dbReference type="RefSeq" id="WP_320228677.1">
    <property type="nucleotide sequence ID" value="NZ_JAVIJC010000031.1"/>
</dbReference>
<dbReference type="PANTHER" id="PTHR42678:SF11">
    <property type="entry name" value="AMIDASE FAMILY PROTEIN"/>
    <property type="match status" value="1"/>
</dbReference>
<dbReference type="EC" id="3.5.1.4" evidence="2"/>
<dbReference type="EMBL" id="JAVIJC010000031">
    <property type="protein sequence ID" value="MDX8494895.1"/>
    <property type="molecule type" value="Genomic_DNA"/>
</dbReference>
<dbReference type="Proteomes" id="UP001271249">
    <property type="component" value="Unassembled WGS sequence"/>
</dbReference>
<evidence type="ECO:0000259" key="1">
    <source>
        <dbReference type="Pfam" id="PF01425"/>
    </source>
</evidence>
<dbReference type="PANTHER" id="PTHR42678">
    <property type="entry name" value="AMIDASE"/>
    <property type="match status" value="1"/>
</dbReference>
<dbReference type="SUPFAM" id="SSF75304">
    <property type="entry name" value="Amidase signature (AS) enzymes"/>
    <property type="match status" value="1"/>
</dbReference>
<proteinExistence type="predicted"/>
<organism evidence="2 3">
    <name type="scientific">Mesorhizobium captivum</name>
    <dbReference type="NCBI Taxonomy" id="3072319"/>
    <lineage>
        <taxon>Bacteria</taxon>
        <taxon>Pseudomonadati</taxon>
        <taxon>Pseudomonadota</taxon>
        <taxon>Alphaproteobacteria</taxon>
        <taxon>Hyphomicrobiales</taxon>
        <taxon>Phyllobacteriaceae</taxon>
        <taxon>Mesorhizobium</taxon>
    </lineage>
</organism>
<feature type="domain" description="Amidase" evidence="1">
    <location>
        <begin position="24"/>
        <end position="333"/>
    </location>
</feature>
<dbReference type="GO" id="GO:0004040">
    <property type="term" value="F:amidase activity"/>
    <property type="evidence" value="ECO:0007669"/>
    <property type="project" value="UniProtKB-EC"/>
</dbReference>
<keyword evidence="3" id="KW-1185">Reference proteome</keyword>
<protein>
    <submittedName>
        <fullName evidence="2">Amidase</fullName>
        <ecNumber evidence="2">3.5.1.4</ecNumber>
    </submittedName>
</protein>
<accession>A0ABU4Z6S9</accession>
<comment type="caution">
    <text evidence="2">The sequence shown here is derived from an EMBL/GenBank/DDBJ whole genome shotgun (WGS) entry which is preliminary data.</text>
</comment>
<dbReference type="Pfam" id="PF01425">
    <property type="entry name" value="Amidase"/>
    <property type="match status" value="1"/>
</dbReference>